<comment type="caution">
    <text evidence="1">The sequence shown here is derived from an EMBL/GenBank/DDBJ whole genome shotgun (WGS) entry which is preliminary data.</text>
</comment>
<accession>A0A420ID66</accession>
<sequence length="79" mass="9092">MYALIDLGIDEEARSRIMTLRREEEKQCSMIASFEKGSMSLWGGIWIDSVLNWSISSQKYNKRTLLGKKLLRSDSAVYS</sequence>
<gene>
    <name evidence="1" type="ORF">GcC1_094012</name>
</gene>
<dbReference type="AlphaFoldDB" id="A0A420ID66"/>
<proteinExistence type="predicted"/>
<evidence type="ECO:0000313" key="2">
    <source>
        <dbReference type="Proteomes" id="UP000285405"/>
    </source>
</evidence>
<dbReference type="Proteomes" id="UP000285405">
    <property type="component" value="Unassembled WGS sequence"/>
</dbReference>
<evidence type="ECO:0000313" key="1">
    <source>
        <dbReference type="EMBL" id="RKF72473.1"/>
    </source>
</evidence>
<dbReference type="EMBL" id="MCBR01009423">
    <property type="protein sequence ID" value="RKF72473.1"/>
    <property type="molecule type" value="Genomic_DNA"/>
</dbReference>
<organism evidence="1 2">
    <name type="scientific">Golovinomyces cichoracearum</name>
    <dbReference type="NCBI Taxonomy" id="62708"/>
    <lineage>
        <taxon>Eukaryota</taxon>
        <taxon>Fungi</taxon>
        <taxon>Dikarya</taxon>
        <taxon>Ascomycota</taxon>
        <taxon>Pezizomycotina</taxon>
        <taxon>Leotiomycetes</taxon>
        <taxon>Erysiphales</taxon>
        <taxon>Erysiphaceae</taxon>
        <taxon>Golovinomyces</taxon>
    </lineage>
</organism>
<reference evidence="1 2" key="1">
    <citation type="journal article" date="2018" name="BMC Genomics">
        <title>Comparative genome analyses reveal sequence features reflecting distinct modes of host-adaptation between dicot and monocot powdery mildew.</title>
        <authorList>
            <person name="Wu Y."/>
            <person name="Ma X."/>
            <person name="Pan Z."/>
            <person name="Kale S.D."/>
            <person name="Song Y."/>
            <person name="King H."/>
            <person name="Zhang Q."/>
            <person name="Presley C."/>
            <person name="Deng X."/>
            <person name="Wei C.I."/>
            <person name="Xiao S."/>
        </authorList>
    </citation>
    <scope>NUCLEOTIDE SEQUENCE [LARGE SCALE GENOMIC DNA]</scope>
    <source>
        <strain evidence="1">UCSC1</strain>
    </source>
</reference>
<protein>
    <submittedName>
        <fullName evidence="1">Uncharacterized protein</fullName>
    </submittedName>
</protein>
<name>A0A420ID66_9PEZI</name>